<dbReference type="InterPro" id="IPR003010">
    <property type="entry name" value="C-N_Hydrolase"/>
</dbReference>
<evidence type="ECO:0000259" key="3">
    <source>
        <dbReference type="PROSITE" id="PS50263"/>
    </source>
</evidence>
<feature type="region of interest" description="Disordered" evidence="2">
    <location>
        <begin position="378"/>
        <end position="402"/>
    </location>
</feature>
<dbReference type="PROSITE" id="PS01227">
    <property type="entry name" value="UPF0012"/>
    <property type="match status" value="1"/>
</dbReference>
<keyword evidence="1 4" id="KW-0378">Hydrolase</keyword>
<evidence type="ECO:0000313" key="5">
    <source>
        <dbReference type="Proteomes" id="UP001139887"/>
    </source>
</evidence>
<dbReference type="SUPFAM" id="SSF56317">
    <property type="entry name" value="Carbon-nitrogen hydrolase"/>
    <property type="match status" value="1"/>
</dbReference>
<proteinExistence type="predicted"/>
<feature type="compositionally biased region" description="Basic and acidic residues" evidence="2">
    <location>
        <begin position="19"/>
        <end position="42"/>
    </location>
</feature>
<comment type="caution">
    <text evidence="4">The sequence shown here is derived from an EMBL/GenBank/DDBJ whole genome shotgun (WGS) entry which is preliminary data.</text>
</comment>
<dbReference type="SMART" id="SM00614">
    <property type="entry name" value="ZnF_BED"/>
    <property type="match status" value="1"/>
</dbReference>
<dbReference type="AlphaFoldDB" id="A0A9W8IC60"/>
<evidence type="ECO:0000256" key="2">
    <source>
        <dbReference type="SAM" id="MobiDB-lite"/>
    </source>
</evidence>
<dbReference type="InterPro" id="IPR001110">
    <property type="entry name" value="UPF0012_CS"/>
</dbReference>
<dbReference type="InterPro" id="IPR036526">
    <property type="entry name" value="C-N_Hydrolase_sf"/>
</dbReference>
<dbReference type="Gene3D" id="3.60.110.10">
    <property type="entry name" value="Carbon-nitrogen hydrolase"/>
    <property type="match status" value="1"/>
</dbReference>
<evidence type="ECO:0000313" key="4">
    <source>
        <dbReference type="EMBL" id="KAJ2848684.1"/>
    </source>
</evidence>
<dbReference type="SUPFAM" id="SSF57667">
    <property type="entry name" value="beta-beta-alpha zinc fingers"/>
    <property type="match status" value="1"/>
</dbReference>
<dbReference type="InterPro" id="IPR036236">
    <property type="entry name" value="Znf_C2H2_sf"/>
</dbReference>
<name>A0A9W8IC60_9FUNG</name>
<dbReference type="EMBL" id="JANBUW010000142">
    <property type="protein sequence ID" value="KAJ2848684.1"/>
    <property type="molecule type" value="Genomic_DNA"/>
</dbReference>
<dbReference type="OrthoDB" id="10250282at2759"/>
<dbReference type="Pfam" id="PF00795">
    <property type="entry name" value="CN_hydrolase"/>
    <property type="match status" value="1"/>
</dbReference>
<dbReference type="PROSITE" id="PS50263">
    <property type="entry name" value="CN_HYDROLASE"/>
    <property type="match status" value="1"/>
</dbReference>
<feature type="domain" description="CN hydrolase" evidence="3">
    <location>
        <begin position="434"/>
        <end position="684"/>
    </location>
</feature>
<protein>
    <submittedName>
        <fullName evidence="4">Carbon-nitrogen hydrolase</fullName>
        <ecNumber evidence="4">3.5.1.6</ecNumber>
    </submittedName>
</protein>
<evidence type="ECO:0000256" key="1">
    <source>
        <dbReference type="ARBA" id="ARBA00022801"/>
    </source>
</evidence>
<feature type="region of interest" description="Disordered" evidence="2">
    <location>
        <begin position="193"/>
        <end position="271"/>
    </location>
</feature>
<feature type="region of interest" description="Disordered" evidence="2">
    <location>
        <begin position="1"/>
        <end position="49"/>
    </location>
</feature>
<dbReference type="PANTHER" id="PTHR23088">
    <property type="entry name" value="NITRILASE-RELATED"/>
    <property type="match status" value="1"/>
</dbReference>
<dbReference type="InterPro" id="IPR045254">
    <property type="entry name" value="Nit1/2_C-N_Hydrolase"/>
</dbReference>
<dbReference type="PANTHER" id="PTHR23088:SF27">
    <property type="entry name" value="DEAMINATED GLUTATHIONE AMIDASE"/>
    <property type="match status" value="1"/>
</dbReference>
<dbReference type="GO" id="GO:0003837">
    <property type="term" value="F:beta-ureidopropionase activity"/>
    <property type="evidence" value="ECO:0007669"/>
    <property type="project" value="UniProtKB-EC"/>
</dbReference>
<feature type="compositionally biased region" description="Basic and acidic residues" evidence="2">
    <location>
        <begin position="199"/>
        <end position="219"/>
    </location>
</feature>
<organism evidence="4 5">
    <name type="scientific">Coemansia brasiliensis</name>
    <dbReference type="NCBI Taxonomy" id="2650707"/>
    <lineage>
        <taxon>Eukaryota</taxon>
        <taxon>Fungi</taxon>
        <taxon>Fungi incertae sedis</taxon>
        <taxon>Zoopagomycota</taxon>
        <taxon>Kickxellomycotina</taxon>
        <taxon>Kickxellomycetes</taxon>
        <taxon>Kickxellales</taxon>
        <taxon>Kickxellaceae</taxon>
        <taxon>Coemansia</taxon>
    </lineage>
</organism>
<keyword evidence="5" id="KW-1185">Reference proteome</keyword>
<feature type="compositionally biased region" description="Low complexity" evidence="2">
    <location>
        <begin position="226"/>
        <end position="235"/>
    </location>
</feature>
<feature type="compositionally biased region" description="Polar residues" evidence="2">
    <location>
        <begin position="379"/>
        <end position="402"/>
    </location>
</feature>
<dbReference type="CDD" id="cd07572">
    <property type="entry name" value="nit"/>
    <property type="match status" value="1"/>
</dbReference>
<gene>
    <name evidence="4" type="primary">NIT2</name>
    <name evidence="4" type="ORF">IWW36_003146</name>
</gene>
<feature type="compositionally biased region" description="Basic and acidic residues" evidence="2">
    <location>
        <begin position="1"/>
        <end position="10"/>
    </location>
</feature>
<accession>A0A9W8IC60</accession>
<reference evidence="4" key="1">
    <citation type="submission" date="2022-07" db="EMBL/GenBank/DDBJ databases">
        <title>Phylogenomic reconstructions and comparative analyses of Kickxellomycotina fungi.</title>
        <authorList>
            <person name="Reynolds N.K."/>
            <person name="Stajich J.E."/>
            <person name="Barry K."/>
            <person name="Grigoriev I.V."/>
            <person name="Crous P."/>
            <person name="Smith M.E."/>
        </authorList>
    </citation>
    <scope>NUCLEOTIDE SEQUENCE</scope>
    <source>
        <strain evidence="4">NRRL 1566</strain>
    </source>
</reference>
<dbReference type="Proteomes" id="UP001139887">
    <property type="component" value="Unassembled WGS sequence"/>
</dbReference>
<sequence>MADHIAHSEEVEAYGSDLKGGDQKHALEEHEEYDLAEHHDAGNEEYAGEYDEYEMGDVEMDQNGQAAEEYDTENVAATDAGSILATQENGEHQLMEDDGEQQQAEEYYEHKDGEEIVDENDQVLAHQEQHGQEIYDEQTSHMYDQEHVDAGPMDYSMIESDAAGNSSLDALSQVISSSVGHLTGEIDRNAHANSGAAHDSADGSNQEHHDSAQGKDHDSSYGLGGHSPSPAAGSSMYKARMGGSALAHAQSVTPAKRSHSSHSGEGSSNNRLKSKVWNWYDILPDGHRQCRFCPQKYGRLTATTILARHYHNRHDANSPNAMTPTAHRTSHHRQHQVKQGHGASSTSMAHIAISQAGTTIYSQAAAAAAVAAASAAANRTGSPDGSSHLFHSQTNGESAYAQSTLTNGTPEEILRSVSEAVQQHGQGQYETNQLIIQVGQFCAQSDINKNLQTCLQLIGGAARRGARMVFLPEASDFIADSRTQSAQLAQGLDGEFMKEIQQAAKDNNIWVSLGIHEQPSVSGMPFNTNAVVSDDGTLVSAYRKLHMFDVNVKDGPRLLESASTSRGERMADVVDTPVGKLGLSVCYDLRFPEMAQALRQRGSQLLCYPSAFTEPTGAAHWEVLLRARAVETQTYVFAAAQIGRHNTKRSSYGDAMVVDPWGTVVARCSRNSLEPALAVAEINLDYLDKIRREMPVFDHKRPDIFGDYST</sequence>
<dbReference type="EC" id="3.5.1.6" evidence="4"/>